<feature type="non-terminal residue" evidence="1">
    <location>
        <position position="1"/>
    </location>
</feature>
<proteinExistence type="predicted"/>
<name>A0A8J2P6Q6_9HEXA</name>
<comment type="caution">
    <text evidence="1">The sequence shown here is derived from an EMBL/GenBank/DDBJ whole genome shotgun (WGS) entry which is preliminary data.</text>
</comment>
<protein>
    <submittedName>
        <fullName evidence="1">Uncharacterized protein</fullName>
    </submittedName>
</protein>
<evidence type="ECO:0000313" key="2">
    <source>
        <dbReference type="Proteomes" id="UP000708208"/>
    </source>
</evidence>
<gene>
    <name evidence="1" type="ORF">AFUS01_LOCUS27196</name>
</gene>
<evidence type="ECO:0000313" key="1">
    <source>
        <dbReference type="EMBL" id="CAG7816581.1"/>
    </source>
</evidence>
<dbReference type="AlphaFoldDB" id="A0A8J2P6Q6"/>
<reference evidence="1" key="1">
    <citation type="submission" date="2021-06" db="EMBL/GenBank/DDBJ databases">
        <authorList>
            <person name="Hodson N. C."/>
            <person name="Mongue J. A."/>
            <person name="Jaron S. K."/>
        </authorList>
    </citation>
    <scope>NUCLEOTIDE SEQUENCE</scope>
</reference>
<organism evidence="1 2">
    <name type="scientific">Allacma fusca</name>
    <dbReference type="NCBI Taxonomy" id="39272"/>
    <lineage>
        <taxon>Eukaryota</taxon>
        <taxon>Metazoa</taxon>
        <taxon>Ecdysozoa</taxon>
        <taxon>Arthropoda</taxon>
        <taxon>Hexapoda</taxon>
        <taxon>Collembola</taxon>
        <taxon>Symphypleona</taxon>
        <taxon>Sminthuridae</taxon>
        <taxon>Allacma</taxon>
    </lineage>
</organism>
<sequence length="29" mass="3355">LTKKSPTVFCPHQESKYYSFKKLEVPGPD</sequence>
<accession>A0A8J2P6Q6</accession>
<keyword evidence="2" id="KW-1185">Reference proteome</keyword>
<dbReference type="EMBL" id="CAJVCH010374253">
    <property type="protein sequence ID" value="CAG7816581.1"/>
    <property type="molecule type" value="Genomic_DNA"/>
</dbReference>
<dbReference type="Proteomes" id="UP000708208">
    <property type="component" value="Unassembled WGS sequence"/>
</dbReference>